<keyword evidence="2" id="KW-1185">Reference proteome</keyword>
<name>A0ACB7YSQ9_9ERIC</name>
<evidence type="ECO:0000313" key="1">
    <source>
        <dbReference type="EMBL" id="KAH7856214.1"/>
    </source>
</evidence>
<sequence length="713" mass="82349">MLGSLNDGDISMSAYDTAWVALVEDIHGNGGPQFPTSLQWISDNQLPDGSWGDSLVFEAHDRLISTLACTIALQSWKVHPDKSKKGMEFLKENICKLEYANAEHMPCGFEVSFPSLMEMGRTLNIEVPDDSPILQEIYARRNLKLQRIPKDILHTVPTTLLHTLEGLGMTGLEWEKLLKLRCSNGSFLFSTASTAYALMQTKDDDCFRYLNEIVEKFNGGVPHCYPMDLFERLWVVDRLERLGISRYFQSDIKACLDYVYRYWTEKGIFSTRCTTVPDIDDTSMGFRLLRRHGYQVSPDVLRYFEKDGEFFCFAGQSTQGIAPIYNLYRACQLLFPGERILEEAKKFSSKFLEENQACNKLLDKWVIAKDLPGEVRYALDVPWYASLPRLETKFYLEQYGGEDDVWIAKILYRMPNISNNKYLELGRLDYKNCQGLHLREWDSIRKWYTECNLEHFGISQKDLLFTYYLATASIFEPERAKERLAWAQTKILMEAIVYSFENEGTGKVQRSLFLHKFRKHGSDYVANSWDGNITRGHGHGLVAILLGTLNRLSSDANAVQDREIRHYFYYFWEMWIMTWQEDGDMHRGEAELLVRTINLCANCDAPEKLSQLSSPQYKHLSDITNEVCCQLLQFDQQPSCNEIHDNEKCNPIVEIQSKMEELVELVFCASSDDIDSNIKQTFLAVAKSYYYAAHFAPATIDFHIAKVLFERVV</sequence>
<organism evidence="1 2">
    <name type="scientific">Vaccinium darrowii</name>
    <dbReference type="NCBI Taxonomy" id="229202"/>
    <lineage>
        <taxon>Eukaryota</taxon>
        <taxon>Viridiplantae</taxon>
        <taxon>Streptophyta</taxon>
        <taxon>Embryophyta</taxon>
        <taxon>Tracheophyta</taxon>
        <taxon>Spermatophyta</taxon>
        <taxon>Magnoliopsida</taxon>
        <taxon>eudicotyledons</taxon>
        <taxon>Gunneridae</taxon>
        <taxon>Pentapetalae</taxon>
        <taxon>asterids</taxon>
        <taxon>Ericales</taxon>
        <taxon>Ericaceae</taxon>
        <taxon>Vaccinioideae</taxon>
        <taxon>Vaccinieae</taxon>
        <taxon>Vaccinium</taxon>
    </lineage>
</organism>
<accession>A0ACB7YSQ9</accession>
<reference evidence="1 2" key="1">
    <citation type="journal article" date="2021" name="Hortic Res">
        <title>High-quality reference genome and annotation aids understanding of berry development for evergreen blueberry (Vaccinium darrowii).</title>
        <authorList>
            <person name="Yu J."/>
            <person name="Hulse-Kemp A.M."/>
            <person name="Babiker E."/>
            <person name="Staton M."/>
        </authorList>
    </citation>
    <scope>NUCLEOTIDE SEQUENCE [LARGE SCALE GENOMIC DNA]</scope>
    <source>
        <strain evidence="2">cv. NJ 8807/NJ 8810</strain>
        <tissue evidence="1">Young leaf</tissue>
    </source>
</reference>
<proteinExistence type="predicted"/>
<evidence type="ECO:0000313" key="2">
    <source>
        <dbReference type="Proteomes" id="UP000828048"/>
    </source>
</evidence>
<comment type="caution">
    <text evidence="1">The sequence shown here is derived from an EMBL/GenBank/DDBJ whole genome shotgun (WGS) entry which is preliminary data.</text>
</comment>
<dbReference type="EMBL" id="CM037161">
    <property type="protein sequence ID" value="KAH7856214.1"/>
    <property type="molecule type" value="Genomic_DNA"/>
</dbReference>
<dbReference type="Proteomes" id="UP000828048">
    <property type="component" value="Chromosome 11"/>
</dbReference>
<gene>
    <name evidence="1" type="ORF">Vadar_034019</name>
</gene>
<protein>
    <submittedName>
        <fullName evidence="1">Uncharacterized protein</fullName>
    </submittedName>
</protein>